<dbReference type="eggNOG" id="COG2226">
    <property type="taxonomic scope" value="Bacteria"/>
</dbReference>
<feature type="compositionally biased region" description="Polar residues" evidence="1">
    <location>
        <begin position="1"/>
        <end position="10"/>
    </location>
</feature>
<evidence type="ECO:0000256" key="1">
    <source>
        <dbReference type="SAM" id="MobiDB-lite"/>
    </source>
</evidence>
<evidence type="ECO:0000313" key="4">
    <source>
        <dbReference type="Proteomes" id="UP000008495"/>
    </source>
</evidence>
<dbReference type="AlphaFoldDB" id="K6VPD2"/>
<evidence type="ECO:0000259" key="2">
    <source>
        <dbReference type="Pfam" id="PF08241"/>
    </source>
</evidence>
<gene>
    <name evidence="3" type="ORF">AUCHE_05_01350</name>
</gene>
<protein>
    <submittedName>
        <fullName evidence="3">Putative methyltransferase</fullName>
    </submittedName>
</protein>
<keyword evidence="3" id="KW-0808">Transferase</keyword>
<dbReference type="EMBL" id="BAGZ01000005">
    <property type="protein sequence ID" value="GAB77230.1"/>
    <property type="molecule type" value="Genomic_DNA"/>
</dbReference>
<sequence>MTTGSLQDHGSPTHDAGYRAAGQAESVTGNRRWWDAEATDYYQEHGAFLGDRELVWGPEGLRESDARLLGEVRGQDVLEIGCGAAQGARWVTTAGGRVVATDLSQGMLAQARKIDTGNDSPRPVYVQCDACALPFADETFDIAFSAYGAVPFVADSAKLMQEVARVLRPGGRWIFSVTHPLRWSFPDAPGPAGLTVHRSYFDRTPYVERVGTEVTYAEHHRTLADRVGELLQAGFVLTGLSEPEWPEGHETTWGGWSPLRGRLIPGTLILTAERPRTSEQSKVDVAGQAPSPAN</sequence>
<dbReference type="CDD" id="cd02440">
    <property type="entry name" value="AdoMet_MTases"/>
    <property type="match status" value="1"/>
</dbReference>
<dbReference type="Gene3D" id="3.40.50.150">
    <property type="entry name" value="Vaccinia Virus protein VP39"/>
    <property type="match status" value="1"/>
</dbReference>
<accession>K6VPD2</accession>
<dbReference type="STRING" id="100225.SAMN05421595_1045"/>
<keyword evidence="4" id="KW-1185">Reference proteome</keyword>
<feature type="domain" description="Methyltransferase type 11" evidence="2">
    <location>
        <begin position="78"/>
        <end position="175"/>
    </location>
</feature>
<dbReference type="Pfam" id="PF08241">
    <property type="entry name" value="Methyltransf_11"/>
    <property type="match status" value="1"/>
</dbReference>
<feature type="compositionally biased region" description="Basic and acidic residues" evidence="1">
    <location>
        <begin position="273"/>
        <end position="282"/>
    </location>
</feature>
<feature type="region of interest" description="Disordered" evidence="1">
    <location>
        <begin position="273"/>
        <end position="294"/>
    </location>
</feature>
<proteinExistence type="predicted"/>
<dbReference type="InterPro" id="IPR029063">
    <property type="entry name" value="SAM-dependent_MTases_sf"/>
</dbReference>
<feature type="region of interest" description="Disordered" evidence="1">
    <location>
        <begin position="1"/>
        <end position="22"/>
    </location>
</feature>
<dbReference type="Proteomes" id="UP000008495">
    <property type="component" value="Unassembled WGS sequence"/>
</dbReference>
<comment type="caution">
    <text evidence="3">The sequence shown here is derived from an EMBL/GenBank/DDBJ whole genome shotgun (WGS) entry which is preliminary data.</text>
</comment>
<dbReference type="OrthoDB" id="5566900at2"/>
<evidence type="ECO:0000313" key="3">
    <source>
        <dbReference type="EMBL" id="GAB77230.1"/>
    </source>
</evidence>
<name>K6VPD2_9MICO</name>
<dbReference type="GO" id="GO:0032259">
    <property type="term" value="P:methylation"/>
    <property type="evidence" value="ECO:0007669"/>
    <property type="project" value="UniProtKB-KW"/>
</dbReference>
<dbReference type="InterPro" id="IPR050508">
    <property type="entry name" value="Methyltransf_Superfamily"/>
</dbReference>
<dbReference type="SUPFAM" id="SSF53335">
    <property type="entry name" value="S-adenosyl-L-methionine-dependent methyltransferases"/>
    <property type="match status" value="1"/>
</dbReference>
<dbReference type="PANTHER" id="PTHR42912">
    <property type="entry name" value="METHYLTRANSFERASE"/>
    <property type="match status" value="1"/>
</dbReference>
<dbReference type="InterPro" id="IPR013216">
    <property type="entry name" value="Methyltransf_11"/>
</dbReference>
<keyword evidence="3" id="KW-0489">Methyltransferase</keyword>
<reference evidence="3 4" key="1">
    <citation type="submission" date="2012-08" db="EMBL/GenBank/DDBJ databases">
        <title>Whole genome shotgun sequence of Austwickia chelonae NBRC 105200.</title>
        <authorList>
            <person name="Yoshida I."/>
            <person name="Hosoyama A."/>
            <person name="Tsuchikane K."/>
            <person name="Katsumata H."/>
            <person name="Ando Y."/>
            <person name="Ohji S."/>
            <person name="Hamada M."/>
            <person name="Tamura T."/>
            <person name="Yamazoe A."/>
            <person name="Yamazaki S."/>
            <person name="Fujita N."/>
        </authorList>
    </citation>
    <scope>NUCLEOTIDE SEQUENCE [LARGE SCALE GENOMIC DNA]</scope>
    <source>
        <strain evidence="3 4">NBRC 105200</strain>
    </source>
</reference>
<dbReference type="PANTHER" id="PTHR42912:SF93">
    <property type="entry name" value="N6-ADENOSINE-METHYLTRANSFERASE TMT1A"/>
    <property type="match status" value="1"/>
</dbReference>
<dbReference type="RefSeq" id="WP_006501982.1">
    <property type="nucleotide sequence ID" value="NZ_BAGZ01000005.1"/>
</dbReference>
<organism evidence="3 4">
    <name type="scientific">Austwickia chelonae NBRC 105200</name>
    <dbReference type="NCBI Taxonomy" id="1184607"/>
    <lineage>
        <taxon>Bacteria</taxon>
        <taxon>Bacillati</taxon>
        <taxon>Actinomycetota</taxon>
        <taxon>Actinomycetes</taxon>
        <taxon>Micrococcales</taxon>
        <taxon>Dermatophilaceae</taxon>
        <taxon>Austwickia</taxon>
    </lineage>
</organism>
<dbReference type="GO" id="GO:0008757">
    <property type="term" value="F:S-adenosylmethionine-dependent methyltransferase activity"/>
    <property type="evidence" value="ECO:0007669"/>
    <property type="project" value="InterPro"/>
</dbReference>